<name>A0A645ATH2_9ZZZZ</name>
<organism evidence="1">
    <name type="scientific">bioreactor metagenome</name>
    <dbReference type="NCBI Taxonomy" id="1076179"/>
    <lineage>
        <taxon>unclassified sequences</taxon>
        <taxon>metagenomes</taxon>
        <taxon>ecological metagenomes</taxon>
    </lineage>
</organism>
<comment type="caution">
    <text evidence="1">The sequence shown here is derived from an EMBL/GenBank/DDBJ whole genome shotgun (WGS) entry which is preliminary data.</text>
</comment>
<reference evidence="1" key="1">
    <citation type="submission" date="2019-08" db="EMBL/GenBank/DDBJ databases">
        <authorList>
            <person name="Kucharzyk K."/>
            <person name="Murdoch R.W."/>
            <person name="Higgins S."/>
            <person name="Loffler F."/>
        </authorList>
    </citation>
    <scope>NUCLEOTIDE SEQUENCE</scope>
</reference>
<dbReference type="AlphaFoldDB" id="A0A645ATH2"/>
<dbReference type="EMBL" id="VSSQ01015730">
    <property type="protein sequence ID" value="MPM56379.1"/>
    <property type="molecule type" value="Genomic_DNA"/>
</dbReference>
<evidence type="ECO:0000313" key="1">
    <source>
        <dbReference type="EMBL" id="MPM56379.1"/>
    </source>
</evidence>
<gene>
    <name evidence="1" type="ORF">SDC9_103181</name>
</gene>
<protein>
    <submittedName>
        <fullName evidence="1">Uncharacterized protein</fullName>
    </submittedName>
</protein>
<proteinExistence type="predicted"/>
<sequence>MVSGGGVQPGGAFLGGVLAHRAPGGEGHVRAVETLRRGVGLVDHPGVLGGEQAVEEPPDEAEVLGLEEQAADARVEVDHQAHVAVVLGVVRHVELVVDEVGVDDAQHTRQRHRDEAGEVLGGDLRVRGPGVAGVADRLRTVGRRLDPEPALPLRGPGAVAGELGGPVLLGLHPEQPPAALLQRGEVPHRHRLEPAPHRVAVQELGVALVEAVLAGQSPVALAHLDPAAEVERGAPQFLGDLVEQRGGLLAVRAHVDPDQIEVLLDGVGRHRHLAADRRVGAVGDHRAEPAGGRVEGPAVVGAADGAVELLAAARQRHPAVRAAVVQSVQAVRVADQDDVLPAQGDPDRAALGDVAGPGHRVPVAAEAELRRVVRGPGCPGLTTGIAGLAALLLLAGVAHPLRGSVRLPPLPCGSVRLPPLPCGSVRLHCHVWSPRGRTPTWSVLRRLPNGGGAASIARAGGNWPVAGSDE</sequence>
<accession>A0A645ATH2</accession>